<feature type="compositionally biased region" description="Basic and acidic residues" evidence="5">
    <location>
        <begin position="194"/>
        <end position="223"/>
    </location>
</feature>
<organism evidence="7 8">
    <name type="scientific">Mycoemilia scoparia</name>
    <dbReference type="NCBI Taxonomy" id="417184"/>
    <lineage>
        <taxon>Eukaryota</taxon>
        <taxon>Fungi</taxon>
        <taxon>Fungi incertae sedis</taxon>
        <taxon>Zoopagomycota</taxon>
        <taxon>Kickxellomycotina</taxon>
        <taxon>Kickxellomycetes</taxon>
        <taxon>Kickxellales</taxon>
        <taxon>Kickxellaceae</taxon>
        <taxon>Mycoemilia</taxon>
    </lineage>
</organism>
<feature type="compositionally biased region" description="Basic residues" evidence="5">
    <location>
        <begin position="175"/>
        <end position="186"/>
    </location>
</feature>
<feature type="region of interest" description="Disordered" evidence="5">
    <location>
        <begin position="385"/>
        <end position="430"/>
    </location>
</feature>
<comment type="caution">
    <text evidence="7">The sequence shown here is derived from an EMBL/GenBank/DDBJ whole genome shotgun (WGS) entry which is preliminary data.</text>
</comment>
<dbReference type="InterPro" id="IPR005120">
    <property type="entry name" value="UPF3_dom"/>
</dbReference>
<feature type="domain" description="UPF3" evidence="6">
    <location>
        <begin position="452"/>
        <end position="601"/>
    </location>
</feature>
<feature type="compositionally biased region" description="Basic and acidic residues" evidence="5">
    <location>
        <begin position="551"/>
        <end position="562"/>
    </location>
</feature>
<evidence type="ECO:0000256" key="4">
    <source>
        <dbReference type="ARBA" id="ARBA00023242"/>
    </source>
</evidence>
<feature type="region of interest" description="Disordered" evidence="5">
    <location>
        <begin position="551"/>
        <end position="574"/>
    </location>
</feature>
<dbReference type="Pfam" id="PF03467">
    <property type="entry name" value="Smg4_UPF3"/>
    <property type="match status" value="1"/>
</dbReference>
<dbReference type="EMBL" id="JANBPU010000034">
    <property type="protein sequence ID" value="KAJ1919006.1"/>
    <property type="molecule type" value="Genomic_DNA"/>
</dbReference>
<feature type="compositionally biased region" description="Basic residues" evidence="5">
    <location>
        <begin position="607"/>
        <end position="617"/>
    </location>
</feature>
<accession>A0A9W7ZY23</accession>
<reference evidence="7" key="1">
    <citation type="submission" date="2022-07" db="EMBL/GenBank/DDBJ databases">
        <title>Phylogenomic reconstructions and comparative analyses of Kickxellomycotina fungi.</title>
        <authorList>
            <person name="Reynolds N.K."/>
            <person name="Stajich J.E."/>
            <person name="Barry K."/>
            <person name="Grigoriev I.V."/>
            <person name="Crous P."/>
            <person name="Smith M.E."/>
        </authorList>
    </citation>
    <scope>NUCLEOTIDE SEQUENCE</scope>
    <source>
        <strain evidence="7">NBRC 100468</strain>
    </source>
</reference>
<feature type="compositionally biased region" description="Basic residues" evidence="5">
    <location>
        <begin position="125"/>
        <end position="134"/>
    </location>
</feature>
<dbReference type="InterPro" id="IPR039722">
    <property type="entry name" value="Upf3"/>
</dbReference>
<dbReference type="PANTHER" id="PTHR13112">
    <property type="entry name" value="UPF3 REGULATOR OF NONSENSE TRANSCRIPTS-LIKE PROTEIN"/>
    <property type="match status" value="1"/>
</dbReference>
<dbReference type="InterPro" id="IPR035979">
    <property type="entry name" value="RBD_domain_sf"/>
</dbReference>
<proteinExistence type="inferred from homology"/>
<name>A0A9W7ZY23_9FUNG</name>
<feature type="compositionally biased region" description="Basic residues" evidence="5">
    <location>
        <begin position="85"/>
        <end position="98"/>
    </location>
</feature>
<sequence>MSQPPSDKGSNNTANQTPKPGQGEDRPKKHQRSRPRKKKSEKKDGAESEKLQLNNKEGEASVQQHESGGGQSSKKTENADSNKGVKPKQRPSRRKPKTKAQAVEGAVDEAIDTKKDEDPESKSNDRHKKKKPRRRDGAAKGADGKSLAENKGTEAAKSASEDKSGQAETVDGKSKPKRTRQRKPKVKGGPGEEGAGKKSIGERNEADTTTQEGEKKSKSDDPKHRTRGPKKKQEVAGATDGQGNKEKRVGSSRKERSESTKKDSTSESKLENKISSAPDGSVAKPIKPTILKPTSNVKTLKSVLKKDDKSKVKAVRILLPENGSQGQAKAEPERKRKLLERLRRALLKVIIRCLPPDLPEHIFWKSVEPCLPWFDREKVSEFTKTEKEIPIDDKDAKKSASSGENGNGDQNLDTGETIKDESSRGSKKIGTKSATKVVSVDFYTSPNLEVLDHGLFWRSFIPGKVSSSSAKISTQSRAYIIFKTKEEVDYFIGRYNRHAFVDNNNRKTHAIVELAPYQGHPNKPPAKANPSEDTIEDDADFTAFLDSLVNPKKESEETKEPQVETVIPKPSNGALTYSELIEKTKPKESPQVTPLIEYIRQLSLKDTKKKSGSKKSGGKLEGGKKSAKQSKSHSKAKG</sequence>
<feature type="compositionally biased region" description="Basic and acidic residues" evidence="5">
    <location>
        <begin position="385"/>
        <end position="398"/>
    </location>
</feature>
<dbReference type="GO" id="GO:0003729">
    <property type="term" value="F:mRNA binding"/>
    <property type="evidence" value="ECO:0007669"/>
    <property type="project" value="TreeGrafter"/>
</dbReference>
<dbReference type="GO" id="GO:0045727">
    <property type="term" value="P:positive regulation of translation"/>
    <property type="evidence" value="ECO:0007669"/>
    <property type="project" value="TreeGrafter"/>
</dbReference>
<evidence type="ECO:0000313" key="8">
    <source>
        <dbReference type="Proteomes" id="UP001150538"/>
    </source>
</evidence>
<evidence type="ECO:0000313" key="7">
    <source>
        <dbReference type="EMBL" id="KAJ1919006.1"/>
    </source>
</evidence>
<comment type="subcellular location">
    <subcellularLocation>
        <location evidence="1">Nucleus</location>
    </subcellularLocation>
</comment>
<dbReference type="PANTHER" id="PTHR13112:SF0">
    <property type="entry name" value="FI21285P1"/>
    <property type="match status" value="1"/>
</dbReference>
<dbReference type="GO" id="GO:0005730">
    <property type="term" value="C:nucleolus"/>
    <property type="evidence" value="ECO:0007669"/>
    <property type="project" value="TreeGrafter"/>
</dbReference>
<protein>
    <recommendedName>
        <fullName evidence="6">UPF3 domain-containing protein</fullName>
    </recommendedName>
</protein>
<dbReference type="CDD" id="cd12455">
    <property type="entry name" value="RRM_like_Smg4_UPF3"/>
    <property type="match status" value="1"/>
</dbReference>
<keyword evidence="8" id="KW-1185">Reference proteome</keyword>
<feature type="compositionally biased region" description="Basic and acidic residues" evidence="5">
    <location>
        <begin position="111"/>
        <end position="124"/>
    </location>
</feature>
<dbReference type="GO" id="GO:0005737">
    <property type="term" value="C:cytoplasm"/>
    <property type="evidence" value="ECO:0007669"/>
    <property type="project" value="TreeGrafter"/>
</dbReference>
<feature type="compositionally biased region" description="Polar residues" evidence="5">
    <location>
        <begin position="1"/>
        <end position="19"/>
    </location>
</feature>
<dbReference type="Gene3D" id="3.30.70.330">
    <property type="match status" value="2"/>
</dbReference>
<feature type="compositionally biased region" description="Basic and acidic residues" evidence="5">
    <location>
        <begin position="41"/>
        <end position="50"/>
    </location>
</feature>
<dbReference type="GO" id="GO:0000184">
    <property type="term" value="P:nuclear-transcribed mRNA catabolic process, nonsense-mediated decay"/>
    <property type="evidence" value="ECO:0007669"/>
    <property type="project" value="UniProtKB-KW"/>
</dbReference>
<evidence type="ECO:0000256" key="2">
    <source>
        <dbReference type="ARBA" id="ARBA00005991"/>
    </source>
</evidence>
<feature type="compositionally biased region" description="Basic residues" evidence="5">
    <location>
        <begin position="28"/>
        <end position="40"/>
    </location>
</feature>
<feature type="compositionally biased region" description="Polar residues" evidence="5">
    <location>
        <begin position="399"/>
        <end position="414"/>
    </location>
</feature>
<feature type="compositionally biased region" description="Polar residues" evidence="5">
    <location>
        <begin position="51"/>
        <end position="66"/>
    </location>
</feature>
<evidence type="ECO:0000256" key="1">
    <source>
        <dbReference type="ARBA" id="ARBA00004123"/>
    </source>
</evidence>
<comment type="similarity">
    <text evidence="2">Belongs to the RENT3 family.</text>
</comment>
<dbReference type="AlphaFoldDB" id="A0A9W7ZY23"/>
<evidence type="ECO:0000256" key="3">
    <source>
        <dbReference type="ARBA" id="ARBA00023161"/>
    </source>
</evidence>
<keyword evidence="3" id="KW-0866">Nonsense-mediated mRNA decay</keyword>
<feature type="region of interest" description="Disordered" evidence="5">
    <location>
        <begin position="1"/>
        <end position="288"/>
    </location>
</feature>
<dbReference type="Proteomes" id="UP001150538">
    <property type="component" value="Unassembled WGS sequence"/>
</dbReference>
<feature type="region of interest" description="Disordered" evidence="5">
    <location>
        <begin position="602"/>
        <end position="638"/>
    </location>
</feature>
<evidence type="ECO:0000259" key="6">
    <source>
        <dbReference type="Pfam" id="PF03467"/>
    </source>
</evidence>
<feature type="compositionally biased region" description="Basic and acidic residues" evidence="5">
    <location>
        <begin position="243"/>
        <end position="272"/>
    </location>
</feature>
<gene>
    <name evidence="7" type="ORF">H4219_002265</name>
</gene>
<feature type="compositionally biased region" description="Basic residues" evidence="5">
    <location>
        <begin position="625"/>
        <end position="638"/>
    </location>
</feature>
<feature type="compositionally biased region" description="Basic and acidic residues" evidence="5">
    <location>
        <begin position="135"/>
        <end position="174"/>
    </location>
</feature>
<keyword evidence="4" id="KW-0539">Nucleus</keyword>
<dbReference type="OrthoDB" id="18087at2759"/>
<dbReference type="SUPFAM" id="SSF54928">
    <property type="entry name" value="RNA-binding domain, RBD"/>
    <property type="match status" value="1"/>
</dbReference>
<dbReference type="InterPro" id="IPR012677">
    <property type="entry name" value="Nucleotide-bd_a/b_plait_sf"/>
</dbReference>
<evidence type="ECO:0000256" key="5">
    <source>
        <dbReference type="SAM" id="MobiDB-lite"/>
    </source>
</evidence>